<keyword evidence="1" id="KW-0677">Repeat</keyword>
<reference evidence="4 5" key="1">
    <citation type="journal article" date="2024" name="Science">
        <title>Giant polyketide synthase enzymes in the biosynthesis of giant marine polyether toxins.</title>
        <authorList>
            <person name="Fallon T.R."/>
            <person name="Shende V.V."/>
            <person name="Wierzbicki I.H."/>
            <person name="Pendleton A.L."/>
            <person name="Watervoot N.F."/>
            <person name="Auber R.P."/>
            <person name="Gonzalez D.J."/>
            <person name="Wisecaver J.H."/>
            <person name="Moore B.S."/>
        </authorList>
    </citation>
    <scope>NUCLEOTIDE SEQUENCE [LARGE SCALE GENOMIC DNA]</scope>
    <source>
        <strain evidence="4 5">12B1</strain>
    </source>
</reference>
<feature type="transmembrane region" description="Helical" evidence="3">
    <location>
        <begin position="538"/>
        <end position="560"/>
    </location>
</feature>
<dbReference type="Proteomes" id="UP001515480">
    <property type="component" value="Unassembled WGS sequence"/>
</dbReference>
<name>A0AB34JZJ7_PRYPA</name>
<keyword evidence="3" id="KW-0812">Transmembrane</keyword>
<proteinExistence type="predicted"/>
<accession>A0AB34JZJ7</accession>
<feature type="transmembrane region" description="Helical" evidence="3">
    <location>
        <begin position="653"/>
        <end position="680"/>
    </location>
</feature>
<sequence>MPEYKLLTDERQGIVKVDSKGVKFVFDPTGQATLKWLNTMKRGSTQLAPGECNLYLFPFVSTKSGSFKAEDDELDMLVDFFLYLGNTAVMTTPDSVGAFPIHALLVANTPESIELTAMLFKANPRLMLQTHAPGPFVGEGCLHIGIVNRHEELLCSMLDLATATFGKEELRGFLCTPTVGGFFEDMPMRFYGGTVLAYAVCFDLRAFILKLLDTGMVDLNDTRQCCPITGMLPVHVCVANGLRDVFDFLMEGVPREKRALHTVLVGEGRLVDLDLRDCNALQAAARLGRMRVFKHALRKTQTSVMWKWGPVTQYLVDLSGIDSGGEGANDVMEIVGGVGSTDTTSSFLLDSFMQACRRRAEAWKWIKYKRLHQAYRLLDVALISTILMLGFGLKANPLAHGPDKPRLVFFILLLIAVHAAIETKWALLFQANQSNSIGIWGKTWQWLVCYKVPIRVVGYILSVIGCVMVLSGWAADINGDHKAPNSLWEDPNTWAGVSSNATALRRALRTRGGNDDDDDVSEIVLAAQQATIRGVAPVVWLIIALGAYALSMGFVDSLLMPFEGLYVFVLSVYRVLSNDLAVFMVLFSIFISVFYFTLYIVYPTAGAVELPQVPAFNELGTAINSMMMLALLGEPVDMDVDPIALAQLGNWQLFNFGVFISFYLGYVLMSLILLLNLLIAMLSHTFSSVREASKLKGRRAFAQCVLRLELAAESVGIDPTVGELVGDKRCVTFRDVEPNAQGESSLQPGEDNGDIFDDKVPHPPWADKLFHSINDLISRVETLDDQVRAGASPGTPRSSVNFDEGSGKADRKNCLPAFNRLGKKRSSKSILE</sequence>
<comment type="caution">
    <text evidence="4">The sequence shown here is derived from an EMBL/GenBank/DDBJ whole genome shotgun (WGS) entry which is preliminary data.</text>
</comment>
<feature type="transmembrane region" description="Helical" evidence="3">
    <location>
        <begin position="407"/>
        <end position="427"/>
    </location>
</feature>
<evidence type="ECO:0000256" key="2">
    <source>
        <dbReference type="SAM" id="MobiDB-lite"/>
    </source>
</evidence>
<dbReference type="GO" id="GO:0098703">
    <property type="term" value="P:calcium ion import across plasma membrane"/>
    <property type="evidence" value="ECO:0007669"/>
    <property type="project" value="TreeGrafter"/>
</dbReference>
<dbReference type="SUPFAM" id="SSF48403">
    <property type="entry name" value="Ankyrin repeat"/>
    <property type="match status" value="1"/>
</dbReference>
<protein>
    <recommendedName>
        <fullName evidence="6">Ion transport domain-containing protein</fullName>
    </recommendedName>
</protein>
<feature type="transmembrane region" description="Helical" evidence="3">
    <location>
        <begin position="456"/>
        <end position="475"/>
    </location>
</feature>
<dbReference type="PANTHER" id="PTHR10582:SF2">
    <property type="entry name" value="INACTIVE"/>
    <property type="match status" value="1"/>
</dbReference>
<feature type="compositionally biased region" description="Basic residues" evidence="2">
    <location>
        <begin position="821"/>
        <end position="832"/>
    </location>
</feature>
<dbReference type="PANTHER" id="PTHR10582">
    <property type="entry name" value="TRANSIENT RECEPTOR POTENTIAL ION CHANNEL PROTEIN"/>
    <property type="match status" value="1"/>
</dbReference>
<feature type="region of interest" description="Disordered" evidence="2">
    <location>
        <begin position="739"/>
        <end position="758"/>
    </location>
</feature>
<feature type="transmembrane region" description="Helical" evidence="3">
    <location>
        <begin position="374"/>
        <end position="395"/>
    </location>
</feature>
<dbReference type="Gene3D" id="1.25.40.20">
    <property type="entry name" value="Ankyrin repeat-containing domain"/>
    <property type="match status" value="1"/>
</dbReference>
<keyword evidence="5" id="KW-1185">Reference proteome</keyword>
<keyword evidence="3" id="KW-0472">Membrane</keyword>
<feature type="transmembrane region" description="Helical" evidence="3">
    <location>
        <begin position="580"/>
        <end position="602"/>
    </location>
</feature>
<dbReference type="EMBL" id="JBGBPQ010000003">
    <property type="protein sequence ID" value="KAL1527391.1"/>
    <property type="molecule type" value="Genomic_DNA"/>
</dbReference>
<evidence type="ECO:0000256" key="1">
    <source>
        <dbReference type="ARBA" id="ARBA00022737"/>
    </source>
</evidence>
<organism evidence="4 5">
    <name type="scientific">Prymnesium parvum</name>
    <name type="common">Toxic golden alga</name>
    <dbReference type="NCBI Taxonomy" id="97485"/>
    <lineage>
        <taxon>Eukaryota</taxon>
        <taxon>Haptista</taxon>
        <taxon>Haptophyta</taxon>
        <taxon>Prymnesiophyceae</taxon>
        <taxon>Prymnesiales</taxon>
        <taxon>Prymnesiaceae</taxon>
        <taxon>Prymnesium</taxon>
    </lineage>
</organism>
<dbReference type="GO" id="GO:0005886">
    <property type="term" value="C:plasma membrane"/>
    <property type="evidence" value="ECO:0007669"/>
    <property type="project" value="TreeGrafter"/>
</dbReference>
<feature type="region of interest" description="Disordered" evidence="2">
    <location>
        <begin position="788"/>
        <end position="832"/>
    </location>
</feature>
<keyword evidence="3" id="KW-1133">Transmembrane helix</keyword>
<dbReference type="GO" id="GO:0005216">
    <property type="term" value="F:monoatomic ion channel activity"/>
    <property type="evidence" value="ECO:0007669"/>
    <property type="project" value="InterPro"/>
</dbReference>
<dbReference type="InterPro" id="IPR036770">
    <property type="entry name" value="Ankyrin_rpt-contain_sf"/>
</dbReference>
<dbReference type="AlphaFoldDB" id="A0AB34JZJ7"/>
<evidence type="ECO:0000256" key="3">
    <source>
        <dbReference type="SAM" id="Phobius"/>
    </source>
</evidence>
<dbReference type="InterPro" id="IPR024862">
    <property type="entry name" value="TRPV"/>
</dbReference>
<evidence type="ECO:0000313" key="5">
    <source>
        <dbReference type="Proteomes" id="UP001515480"/>
    </source>
</evidence>
<gene>
    <name evidence="4" type="ORF">AB1Y20_016059</name>
</gene>
<evidence type="ECO:0008006" key="6">
    <source>
        <dbReference type="Google" id="ProtNLM"/>
    </source>
</evidence>
<evidence type="ECO:0000313" key="4">
    <source>
        <dbReference type="EMBL" id="KAL1527391.1"/>
    </source>
</evidence>